<dbReference type="EMBL" id="ABKSHZ030000018">
    <property type="protein sequence ID" value="EMM9724242.1"/>
    <property type="molecule type" value="Genomic_DNA"/>
</dbReference>
<evidence type="ECO:0000313" key="2">
    <source>
        <dbReference type="EMBL" id="MDA4179114.1"/>
    </source>
</evidence>
<keyword evidence="3" id="KW-0614">Plasmid</keyword>
<proteinExistence type="predicted"/>
<reference evidence="1" key="3">
    <citation type="submission" date="2024-02" db="EMBL/GenBank/DDBJ databases">
        <authorList>
            <consortium name="Clinical and Environmental Microbiology Branch: Whole genome sequencing antimicrobial resistance pathogens in the healthcare setting"/>
        </authorList>
    </citation>
    <scope>NUCLEOTIDE SEQUENCE</scope>
    <source>
        <strain evidence="1">2023QG-00028</strain>
    </source>
</reference>
<sequence>MPLAQATNQVAGMCKPPFVVSRVKGFTILAIRCDSREESGALILIFW</sequence>
<dbReference type="EMBL" id="MN510445">
    <property type="protein sequence ID" value="QHW10970.1"/>
    <property type="molecule type" value="Genomic_DNA"/>
</dbReference>
<dbReference type="Proteomes" id="UP001211064">
    <property type="component" value="Unassembled WGS sequence"/>
</dbReference>
<organism evidence="3">
    <name type="scientific">Escherichia coli</name>
    <dbReference type="NCBI Taxonomy" id="562"/>
    <lineage>
        <taxon>Bacteria</taxon>
        <taxon>Pseudomonadati</taxon>
        <taxon>Pseudomonadota</taxon>
        <taxon>Gammaproteobacteria</taxon>
        <taxon>Enterobacterales</taxon>
        <taxon>Enterobacteriaceae</taxon>
        <taxon>Escherichia</taxon>
    </lineage>
</organism>
<gene>
    <name evidence="2" type="ORF">NY836_17290</name>
    <name evidence="3" type="ORF">pJIE250-3_0060</name>
    <name evidence="1" type="ORF">PWL68_004444</name>
</gene>
<reference evidence="2" key="2">
    <citation type="submission" date="2022-08" db="EMBL/GenBank/DDBJ databases">
        <title>Genome sequencing of human pathogens.</title>
        <authorList>
            <person name="Cao X."/>
        </authorList>
    </citation>
    <scope>NUCLEOTIDE SEQUENCE</scope>
    <source>
        <strain evidence="2">EC16126</strain>
    </source>
</reference>
<dbReference type="AlphaFoldDB" id="A0A6G5ZWV6"/>
<dbReference type="EMBL" id="JANWOR010000498">
    <property type="protein sequence ID" value="MDA4179114.1"/>
    <property type="molecule type" value="Genomic_DNA"/>
</dbReference>
<evidence type="ECO:0000313" key="3">
    <source>
        <dbReference type="EMBL" id="QHW10970.1"/>
    </source>
</evidence>
<geneLocation type="plasmid" evidence="3">
    <name>pJIE250_3</name>
</geneLocation>
<accession>A0A6G5ZWV6</accession>
<protein>
    <submittedName>
        <fullName evidence="3">Uncharacterized protein</fullName>
    </submittedName>
</protein>
<name>A0A6G5ZWV6_ECOLX</name>
<evidence type="ECO:0000313" key="1">
    <source>
        <dbReference type="EMBL" id="EMM9724242.1"/>
    </source>
</evidence>
<dbReference type="RefSeq" id="WP_001702255.1">
    <property type="nucleotide sequence ID" value="NZ_CAKNCL010000021.1"/>
</dbReference>
<reference evidence="3" key="1">
    <citation type="journal article" date="2019" name="Sci. Rep.">
        <title>Diversity of P1 phage-like elements in multidrug resistant Escherichia coli.</title>
        <authorList>
            <person name="Venturini C."/>
            <person name="Zingali T."/>
            <person name="Wyrsch E.R."/>
            <person name="Bowring B."/>
            <person name="Iredell J."/>
            <person name="Partridge S.R."/>
            <person name="Djordjevic S.P."/>
        </authorList>
    </citation>
    <scope>NUCLEOTIDE SEQUENCE</scope>
    <source>
        <strain evidence="3">JIE250</strain>
        <plasmid evidence="3">pJIE250_3</plasmid>
    </source>
</reference>